<dbReference type="GO" id="GO:0032259">
    <property type="term" value="P:methylation"/>
    <property type="evidence" value="ECO:0007669"/>
    <property type="project" value="UniProtKB-KW"/>
</dbReference>
<protein>
    <recommendedName>
        <fullName evidence="5">SET domain-containing protein</fullName>
    </recommendedName>
</protein>
<dbReference type="OrthoDB" id="341421at2759"/>
<gene>
    <name evidence="6" type="ORF">TrCOL_g4538</name>
</gene>
<dbReference type="PROSITE" id="PS50280">
    <property type="entry name" value="SET"/>
    <property type="match status" value="1"/>
</dbReference>
<evidence type="ECO:0000256" key="2">
    <source>
        <dbReference type="ARBA" id="ARBA00022679"/>
    </source>
</evidence>
<sequence length="570" mass="63845">MDEIGRDLSQLSINRFDVFEKWLIDAGAKFPDLELRTYDTPTDDSTNSSDKESKLPEKTEQGSDTVNDKGEANSDKLLIGKGGDKGTKEYDEDKEMRGVHAKTDIPAGNTCVVVPRSCLITVEMGRATPLGQTISLANLDLDAPKHVYLMLFLLQDRKNPDSFFKPYYDILPPKLSNMPIFWSKQELAYLQGSYLLRQIEERRAAIVTDYEMICAVAPSITAVATLEEFMWARMCVCSRNFGLVINGVRTSALVPHADMLNHYRPRETKWTYDNSLQAFTITTLQGISGGDQIYDSYGQKCNHRFLLNYGFAVEMNVEQDGFCPNEVPVVITLEQGGEGGGGEGEEEDKHLADESGVAGVAGTSQQDGEEGGNDSEGGTWNAARAKLELWTRDGSSMSKRVRVCVSNNDNTKSMMSLLRVKVAGKEELKAIMGGGPYMYRSAKDIRFGLGVNNETLALEELSRMTKKMMMEYPTTLEEDVKALAEGEYGEKGGLRKYSNERHARIQVKGEKEVLRYFERLADTGRKGLACKDEEFEVLKEGLEGGERQYVMEVVAGIRKDERRRERREKE</sequence>
<dbReference type="Pfam" id="PF09273">
    <property type="entry name" value="Rubis-subs-bind"/>
    <property type="match status" value="1"/>
</dbReference>
<accession>A0A9W7LAD8</accession>
<dbReference type="Proteomes" id="UP001165065">
    <property type="component" value="Unassembled WGS sequence"/>
</dbReference>
<feature type="region of interest" description="Disordered" evidence="4">
    <location>
        <begin position="356"/>
        <end position="379"/>
    </location>
</feature>
<dbReference type="InterPro" id="IPR046341">
    <property type="entry name" value="SET_dom_sf"/>
</dbReference>
<keyword evidence="1" id="KW-0489">Methyltransferase</keyword>
<feature type="domain" description="SET" evidence="5">
    <location>
        <begin position="75"/>
        <end position="298"/>
    </location>
</feature>
<name>A0A9W7LAD8_9STRA</name>
<evidence type="ECO:0000259" key="5">
    <source>
        <dbReference type="PROSITE" id="PS50280"/>
    </source>
</evidence>
<dbReference type="PANTHER" id="PTHR13271:SF137">
    <property type="entry name" value="SET DOMAIN-CONTAINING PROTEIN"/>
    <property type="match status" value="1"/>
</dbReference>
<keyword evidence="2" id="KW-0808">Transferase</keyword>
<evidence type="ECO:0000313" key="7">
    <source>
        <dbReference type="Proteomes" id="UP001165065"/>
    </source>
</evidence>
<keyword evidence="7" id="KW-1185">Reference proteome</keyword>
<feature type="region of interest" description="Disordered" evidence="4">
    <location>
        <begin position="34"/>
        <end position="95"/>
    </location>
</feature>
<dbReference type="PANTHER" id="PTHR13271">
    <property type="entry name" value="UNCHARACTERIZED PUTATIVE METHYLTRANSFERASE"/>
    <property type="match status" value="1"/>
</dbReference>
<organism evidence="6 7">
    <name type="scientific">Triparma columacea</name>
    <dbReference type="NCBI Taxonomy" id="722753"/>
    <lineage>
        <taxon>Eukaryota</taxon>
        <taxon>Sar</taxon>
        <taxon>Stramenopiles</taxon>
        <taxon>Ochrophyta</taxon>
        <taxon>Bolidophyceae</taxon>
        <taxon>Parmales</taxon>
        <taxon>Triparmaceae</taxon>
        <taxon>Triparma</taxon>
    </lineage>
</organism>
<comment type="caution">
    <text evidence="6">The sequence shown here is derived from an EMBL/GenBank/DDBJ whole genome shotgun (WGS) entry which is preliminary data.</text>
</comment>
<dbReference type="EMBL" id="BRYA01000156">
    <property type="protein sequence ID" value="GMI41712.1"/>
    <property type="molecule type" value="Genomic_DNA"/>
</dbReference>
<evidence type="ECO:0000256" key="1">
    <source>
        <dbReference type="ARBA" id="ARBA00022603"/>
    </source>
</evidence>
<evidence type="ECO:0000256" key="4">
    <source>
        <dbReference type="SAM" id="MobiDB-lite"/>
    </source>
</evidence>
<dbReference type="InterPro" id="IPR015353">
    <property type="entry name" value="Rubisco_LSMT_subst-bd"/>
</dbReference>
<dbReference type="SUPFAM" id="SSF81822">
    <property type="entry name" value="RuBisCo LSMT C-terminal, substrate-binding domain"/>
    <property type="match status" value="1"/>
</dbReference>
<evidence type="ECO:0000313" key="6">
    <source>
        <dbReference type="EMBL" id="GMI41712.1"/>
    </source>
</evidence>
<dbReference type="InterPro" id="IPR001214">
    <property type="entry name" value="SET_dom"/>
</dbReference>
<dbReference type="AlphaFoldDB" id="A0A9W7LAD8"/>
<proteinExistence type="predicted"/>
<dbReference type="InterPro" id="IPR036464">
    <property type="entry name" value="Rubisco_LSMT_subst-bd_sf"/>
</dbReference>
<feature type="compositionally biased region" description="Basic and acidic residues" evidence="4">
    <location>
        <begin position="82"/>
        <end position="95"/>
    </location>
</feature>
<keyword evidence="3" id="KW-0949">S-adenosyl-L-methionine</keyword>
<dbReference type="InterPro" id="IPR050600">
    <property type="entry name" value="SETD3_SETD6_MTase"/>
</dbReference>
<dbReference type="SUPFAM" id="SSF82199">
    <property type="entry name" value="SET domain"/>
    <property type="match status" value="1"/>
</dbReference>
<dbReference type="CDD" id="cd10527">
    <property type="entry name" value="SET_LSMT"/>
    <property type="match status" value="1"/>
</dbReference>
<dbReference type="GO" id="GO:0016279">
    <property type="term" value="F:protein-lysine N-methyltransferase activity"/>
    <property type="evidence" value="ECO:0007669"/>
    <property type="project" value="TreeGrafter"/>
</dbReference>
<evidence type="ECO:0000256" key="3">
    <source>
        <dbReference type="ARBA" id="ARBA00022691"/>
    </source>
</evidence>
<feature type="compositionally biased region" description="Basic and acidic residues" evidence="4">
    <location>
        <begin position="49"/>
        <end position="74"/>
    </location>
</feature>
<dbReference type="Gene3D" id="3.90.1410.10">
    <property type="entry name" value="set domain protein methyltransferase, domain 1"/>
    <property type="match status" value="1"/>
</dbReference>
<feature type="compositionally biased region" description="Low complexity" evidence="4">
    <location>
        <begin position="38"/>
        <end position="48"/>
    </location>
</feature>
<dbReference type="Gene3D" id="3.90.1420.10">
    <property type="entry name" value="Rubisco LSMT, substrate-binding domain"/>
    <property type="match status" value="1"/>
</dbReference>
<reference evidence="7" key="1">
    <citation type="journal article" date="2023" name="Commun. Biol.">
        <title>Genome analysis of Parmales, the sister group of diatoms, reveals the evolutionary specialization of diatoms from phago-mixotrophs to photoautotrophs.</title>
        <authorList>
            <person name="Ban H."/>
            <person name="Sato S."/>
            <person name="Yoshikawa S."/>
            <person name="Yamada K."/>
            <person name="Nakamura Y."/>
            <person name="Ichinomiya M."/>
            <person name="Sato N."/>
            <person name="Blanc-Mathieu R."/>
            <person name="Endo H."/>
            <person name="Kuwata A."/>
            <person name="Ogata H."/>
        </authorList>
    </citation>
    <scope>NUCLEOTIDE SEQUENCE [LARGE SCALE GENOMIC DNA]</scope>
</reference>